<evidence type="ECO:0000313" key="3">
    <source>
        <dbReference type="Proteomes" id="UP000036261"/>
    </source>
</evidence>
<dbReference type="EMBL" id="LFND01000007">
    <property type="protein sequence ID" value="KMQ59333.1"/>
    <property type="molecule type" value="Genomic_DNA"/>
</dbReference>
<reference evidence="2 3" key="1">
    <citation type="journal article" date="2013" name="Int. J. Syst. Evol. Microbiol.">
        <title>Chryseobacterium angstadtii sp. nov., isolated from a newt tank.</title>
        <authorList>
            <person name="Kirk K.E."/>
            <person name="Hoffman J.A."/>
            <person name="Smith K.A."/>
            <person name="Strahan B.L."/>
            <person name="Failor K.C."/>
            <person name="Krebs J.E."/>
            <person name="Gale A.N."/>
            <person name="Do T.D."/>
            <person name="Sontag T.C."/>
            <person name="Batties A.M."/>
            <person name="Mistiszyn K."/>
            <person name="Newman J.D."/>
        </authorList>
    </citation>
    <scope>NUCLEOTIDE SEQUENCE [LARGE SCALE GENOMIC DNA]</scope>
    <source>
        <strain evidence="2 3">KM</strain>
    </source>
</reference>
<name>A0A0J7HYL4_9FLAO</name>
<comment type="caution">
    <text evidence="2">The sequence shown here is derived from an EMBL/GenBank/DDBJ whole genome shotgun (WGS) entry which is preliminary data.</text>
</comment>
<proteinExistence type="predicted"/>
<dbReference type="PATRIC" id="fig|558151.6.peg.4132"/>
<accession>A0A0J7HYL4</accession>
<evidence type="ECO:0000313" key="2">
    <source>
        <dbReference type="EMBL" id="KMQ59333.1"/>
    </source>
</evidence>
<keyword evidence="3" id="KW-1185">Reference proteome</keyword>
<feature type="region of interest" description="Disordered" evidence="1">
    <location>
        <begin position="38"/>
        <end position="76"/>
    </location>
</feature>
<organism evidence="2 3">
    <name type="scientific">Chryseobacterium angstadtii</name>
    <dbReference type="NCBI Taxonomy" id="558151"/>
    <lineage>
        <taxon>Bacteria</taxon>
        <taxon>Pseudomonadati</taxon>
        <taxon>Bacteroidota</taxon>
        <taxon>Flavobacteriia</taxon>
        <taxon>Flavobacteriales</taxon>
        <taxon>Weeksellaceae</taxon>
        <taxon>Chryseobacterium group</taxon>
        <taxon>Chryseobacterium</taxon>
    </lineage>
</organism>
<dbReference type="STRING" id="558151.ACM46_19640"/>
<gene>
    <name evidence="2" type="ORF">ACM46_19640</name>
</gene>
<protein>
    <submittedName>
        <fullName evidence="2">Uncharacterized protein</fullName>
    </submittedName>
</protein>
<sequence>MITSLYFSYTAPENPHEKYRENTDVFFGRIVIHLQRTRGKNTKETRKMNAEEKLINRENRKTAGPKGRADSSFKKTKTQVSNSFLQRIISLLKKEELI</sequence>
<evidence type="ECO:0000256" key="1">
    <source>
        <dbReference type="SAM" id="MobiDB-lite"/>
    </source>
</evidence>
<dbReference type="AlphaFoldDB" id="A0A0J7HYL4"/>
<feature type="compositionally biased region" description="Basic and acidic residues" evidence="1">
    <location>
        <begin position="41"/>
        <end position="73"/>
    </location>
</feature>
<dbReference type="Proteomes" id="UP000036261">
    <property type="component" value="Unassembled WGS sequence"/>
</dbReference>